<sequence length="332" mass="36961">MNPMSVMCCTAGQEEPWWVWLFPGALVLGLIIRIIWVWRHGGLRTTEDAPQDTRVSGEPTYPETWERATGAYSRDSVRPIDVPRPESVEEVSRWAGHQGFRRTELVYAPVFWVVLPLAAIGFLIHQAITDPTGANVSITIGGESVDSWPAWLLWLFWGGAGIWLLIAIGVLLLRLSVLSDLQSENEWAYEHGAAHSLHRTSVDYDDGEAGGWPTYIALDHRLDDQKASRIHDAFEQWLSSAGLPPSGSDPISSATLFGAQAKGGYFILHLPVSETAGVTTRYRWMLIAEPREGEGELIVIPVPVEKQLQRIRAKLRKKAARRAGRNRAITAQ</sequence>
<keyword evidence="1" id="KW-0812">Transmembrane</keyword>
<feature type="transmembrane region" description="Helical" evidence="1">
    <location>
        <begin position="17"/>
        <end position="36"/>
    </location>
</feature>
<feature type="transmembrane region" description="Helical" evidence="1">
    <location>
        <begin position="105"/>
        <end position="128"/>
    </location>
</feature>
<dbReference type="RefSeq" id="WP_307363097.1">
    <property type="nucleotide sequence ID" value="NZ_JAUSXK010000001.1"/>
</dbReference>
<accession>A0ABU0PC44</accession>
<dbReference type="Proteomes" id="UP001239085">
    <property type="component" value="Unassembled WGS sequence"/>
</dbReference>
<evidence type="ECO:0000313" key="2">
    <source>
        <dbReference type="EMBL" id="MDQ0644914.1"/>
    </source>
</evidence>
<keyword evidence="1" id="KW-1133">Transmembrane helix</keyword>
<gene>
    <name evidence="2" type="ORF">QFZ46_003074</name>
</gene>
<organism evidence="2 3">
    <name type="scientific">Microbacterium murale</name>
    <dbReference type="NCBI Taxonomy" id="1081040"/>
    <lineage>
        <taxon>Bacteria</taxon>
        <taxon>Bacillati</taxon>
        <taxon>Actinomycetota</taxon>
        <taxon>Actinomycetes</taxon>
        <taxon>Micrococcales</taxon>
        <taxon>Microbacteriaceae</taxon>
        <taxon>Microbacterium</taxon>
    </lineage>
</organism>
<name>A0ABU0PC44_9MICO</name>
<reference evidence="2 3" key="1">
    <citation type="submission" date="2023-07" db="EMBL/GenBank/DDBJ databases">
        <title>Comparative genomics of wheat-associated soil bacteria to identify genetic determinants of phenazine resistance.</title>
        <authorList>
            <person name="Mouncey N."/>
        </authorList>
    </citation>
    <scope>NUCLEOTIDE SEQUENCE [LARGE SCALE GENOMIC DNA]</scope>
    <source>
        <strain evidence="2 3">W2I7</strain>
    </source>
</reference>
<comment type="caution">
    <text evidence="2">The sequence shown here is derived from an EMBL/GenBank/DDBJ whole genome shotgun (WGS) entry which is preliminary data.</text>
</comment>
<evidence type="ECO:0000313" key="3">
    <source>
        <dbReference type="Proteomes" id="UP001239085"/>
    </source>
</evidence>
<proteinExistence type="predicted"/>
<feature type="transmembrane region" description="Helical" evidence="1">
    <location>
        <begin position="148"/>
        <end position="173"/>
    </location>
</feature>
<keyword evidence="3" id="KW-1185">Reference proteome</keyword>
<protein>
    <recommendedName>
        <fullName evidence="4">DUF3592 domain-containing protein</fullName>
    </recommendedName>
</protein>
<keyword evidence="1" id="KW-0472">Membrane</keyword>
<evidence type="ECO:0008006" key="4">
    <source>
        <dbReference type="Google" id="ProtNLM"/>
    </source>
</evidence>
<dbReference type="EMBL" id="JAUSXK010000001">
    <property type="protein sequence ID" value="MDQ0644914.1"/>
    <property type="molecule type" value="Genomic_DNA"/>
</dbReference>
<evidence type="ECO:0000256" key="1">
    <source>
        <dbReference type="SAM" id="Phobius"/>
    </source>
</evidence>